<protein>
    <submittedName>
        <fullName evidence="1">Uncharacterized protein</fullName>
    </submittedName>
</protein>
<keyword evidence="2" id="KW-1185">Reference proteome</keyword>
<comment type="caution">
    <text evidence="1">The sequence shown here is derived from an EMBL/GenBank/DDBJ whole genome shotgun (WGS) entry which is preliminary data.</text>
</comment>
<proteinExistence type="predicted"/>
<sequence length="370" mass="41140">MFPTDVASQAVNPSTGAVAVANNLRIASITMAAYDYLITIPAEIRVYKTTSRRSLGFILFVLIRYSSVLVMTLSNTGFFYHHFSPNVCSHYYFAAPVFKVFQVMVSQAILGIRAYNIAHRNIRIGCTLLAAYFVVIVFQWFADLHNRIPTQTSGNCVPGTLHPDDPVAPWTFYFASMLFDFLSLSISTFYLLKAKAASTSVSSKMVKMLLYDGLGYFVALTAVNVMNIILYRGAAKAIQSSGASLGYAFTWIMSQRILIHLRETRVQPESGPVGSQLPGTNVSAATGSSGIRYDEEVKLNDGINTHQMADLRSRSDRPSEFDIEVRIDRSLFMEDTKSPDVSAEPIIPLQAHSRTTSSRSVWDRIRGHHF</sequence>
<accession>A0ACC0U1J8</accession>
<gene>
    <name evidence="1" type="ORF">F5148DRAFT_392625</name>
</gene>
<dbReference type="Proteomes" id="UP001207468">
    <property type="component" value="Unassembled WGS sequence"/>
</dbReference>
<dbReference type="EMBL" id="JAGFNK010000251">
    <property type="protein sequence ID" value="KAI9455410.1"/>
    <property type="molecule type" value="Genomic_DNA"/>
</dbReference>
<organism evidence="1 2">
    <name type="scientific">Russula earlei</name>
    <dbReference type="NCBI Taxonomy" id="71964"/>
    <lineage>
        <taxon>Eukaryota</taxon>
        <taxon>Fungi</taxon>
        <taxon>Dikarya</taxon>
        <taxon>Basidiomycota</taxon>
        <taxon>Agaricomycotina</taxon>
        <taxon>Agaricomycetes</taxon>
        <taxon>Russulales</taxon>
        <taxon>Russulaceae</taxon>
        <taxon>Russula</taxon>
    </lineage>
</organism>
<evidence type="ECO:0000313" key="1">
    <source>
        <dbReference type="EMBL" id="KAI9455410.1"/>
    </source>
</evidence>
<reference evidence="1" key="1">
    <citation type="submission" date="2021-03" db="EMBL/GenBank/DDBJ databases">
        <title>Evolutionary priming and transition to the ectomycorrhizal habit in an iconic lineage of mushroom-forming fungi: is preadaptation a requirement?</title>
        <authorList>
            <consortium name="DOE Joint Genome Institute"/>
            <person name="Looney B.P."/>
            <person name="Miyauchi S."/>
            <person name="Morin E."/>
            <person name="Drula E."/>
            <person name="Courty P.E."/>
            <person name="Chicoki N."/>
            <person name="Fauchery L."/>
            <person name="Kohler A."/>
            <person name="Kuo A."/>
            <person name="LaButti K."/>
            <person name="Pangilinan J."/>
            <person name="Lipzen A."/>
            <person name="Riley R."/>
            <person name="Andreopoulos W."/>
            <person name="He G."/>
            <person name="Johnson J."/>
            <person name="Barry K.W."/>
            <person name="Grigoriev I.V."/>
            <person name="Nagy L."/>
            <person name="Hibbett D."/>
            <person name="Henrissat B."/>
            <person name="Matheny P.B."/>
            <person name="Labbe J."/>
            <person name="Martin A.F."/>
        </authorList>
    </citation>
    <scope>NUCLEOTIDE SEQUENCE</scope>
    <source>
        <strain evidence="1">BPL698</strain>
    </source>
</reference>
<name>A0ACC0U1J8_9AGAM</name>
<evidence type="ECO:0000313" key="2">
    <source>
        <dbReference type="Proteomes" id="UP001207468"/>
    </source>
</evidence>